<feature type="transmembrane region" description="Helical" evidence="5">
    <location>
        <begin position="185"/>
        <end position="206"/>
    </location>
</feature>
<dbReference type="Proteomes" id="UP000266720">
    <property type="component" value="Chromosome"/>
</dbReference>
<feature type="domain" description="ABC transmembrane type-1" evidence="6">
    <location>
        <begin position="293"/>
        <end position="484"/>
    </location>
</feature>
<dbReference type="AlphaFoldDB" id="A0A3G1A9F4"/>
<dbReference type="Gene3D" id="1.10.3720.10">
    <property type="entry name" value="MetI-like"/>
    <property type="match status" value="2"/>
</dbReference>
<feature type="transmembrane region" description="Helical" evidence="5">
    <location>
        <begin position="48"/>
        <end position="70"/>
    </location>
</feature>
<comment type="subcellular location">
    <subcellularLocation>
        <location evidence="5">Cell membrane</location>
        <topology evidence="5">Multi-pass membrane protein</topology>
    </subcellularLocation>
    <subcellularLocation>
        <location evidence="1">Membrane</location>
        <topology evidence="1">Multi-pass membrane protein</topology>
    </subcellularLocation>
</comment>
<feature type="transmembrane region" description="Helical" evidence="5">
    <location>
        <begin position="326"/>
        <end position="347"/>
    </location>
</feature>
<dbReference type="SUPFAM" id="SSF161098">
    <property type="entry name" value="MetI-like"/>
    <property type="match status" value="2"/>
</dbReference>
<proteinExistence type="inferred from homology"/>
<evidence type="ECO:0000256" key="5">
    <source>
        <dbReference type="RuleBase" id="RU363032"/>
    </source>
</evidence>
<dbReference type="GO" id="GO:0055085">
    <property type="term" value="P:transmembrane transport"/>
    <property type="evidence" value="ECO:0007669"/>
    <property type="project" value="InterPro"/>
</dbReference>
<feature type="transmembrane region" description="Helical" evidence="5">
    <location>
        <begin position="466"/>
        <end position="485"/>
    </location>
</feature>
<name>A0A3G1A9F4_9CREN</name>
<dbReference type="Pfam" id="PF00528">
    <property type="entry name" value="BPD_transp_1"/>
    <property type="match status" value="2"/>
</dbReference>
<evidence type="ECO:0000256" key="4">
    <source>
        <dbReference type="ARBA" id="ARBA00023136"/>
    </source>
</evidence>
<dbReference type="GeneID" id="25406682"/>
<evidence type="ECO:0000256" key="2">
    <source>
        <dbReference type="ARBA" id="ARBA00022692"/>
    </source>
</evidence>
<dbReference type="PANTHER" id="PTHR42744">
    <property type="entry name" value="BINDING-PROTEIN-DEPENDENT TRANSPORT SYSTEMS INNER MEMBRANE COMPONENT"/>
    <property type="match status" value="1"/>
</dbReference>
<dbReference type="PANTHER" id="PTHR42744:SF1">
    <property type="entry name" value="BINDING-PROTEIN-DEPENDENT TRANSPORT SYSTEMS INNER MEMBRANE COMPONENT"/>
    <property type="match status" value="1"/>
</dbReference>
<feature type="transmembrane region" description="Helical" evidence="5">
    <location>
        <begin position="14"/>
        <end position="36"/>
    </location>
</feature>
<keyword evidence="4 5" id="KW-0472">Membrane</keyword>
<feature type="transmembrane region" description="Helical" evidence="5">
    <location>
        <begin position="359"/>
        <end position="383"/>
    </location>
</feature>
<dbReference type="PROSITE" id="PS50928">
    <property type="entry name" value="ABC_TM1"/>
    <property type="match status" value="2"/>
</dbReference>
<dbReference type="STRING" id="697581.TCARB_1271"/>
<gene>
    <name evidence="7" type="ORF">TCARB_1271</name>
</gene>
<evidence type="ECO:0000259" key="6">
    <source>
        <dbReference type="PROSITE" id="PS50928"/>
    </source>
</evidence>
<sequence>MGILDLMVALGYSLARMLVAYIISVLLALLVGSAMARNKLIEAVTLPILDILQSIPILGFFPVVLVFFVGNLPKPFGLEASAVFLIITSLVWNMIFGVYASIKSLDPSIFDMAHVYSFGPASKFFYIYTPASKSALLANTLVSWAGGWFFLTSAEVISLGEEEYKLRGIGTFILESFNSGDFTSFYMGIGGLILTILLTYIILWNPAIVSLWNLPLLSIKIVYEKLSLIVSMLWNFIKEVFIFIEKKVTVPKVFSKAIGLFFAVFIFYYLLKGFTGLLSLDIYDVALNFARELPISLFHVFLVLIFSFLLSLGISYATYKSREMGYIFTLSGELLASIPAIIWWPLLAQIALASSLGPYLVSLIVLLQGAAWYLFFNIIIFGLSNIRREHEELAQVYKIKGWYFVRTIFLPSIFPAVASGLLSAWGGAWNATVVAEYVVLSGRTFDMGGVGALLNRYTVEGKTTEVALTALLLSLVIVIINKMVWSRIFSRISSGYTGE</sequence>
<comment type="similarity">
    <text evidence="5">Belongs to the binding-protein-dependent transport system permease family.</text>
</comment>
<dbReference type="InterPro" id="IPR000515">
    <property type="entry name" value="MetI-like"/>
</dbReference>
<organism evidence="7 8">
    <name type="scientific">Thermofilum adornatum 1505</name>
    <dbReference type="NCBI Taxonomy" id="697581"/>
    <lineage>
        <taxon>Archaea</taxon>
        <taxon>Thermoproteota</taxon>
        <taxon>Thermoprotei</taxon>
        <taxon>Thermofilales</taxon>
        <taxon>Thermofilaceae</taxon>
        <taxon>Thermofilum</taxon>
    </lineage>
</organism>
<dbReference type="EMBL" id="CP007493">
    <property type="protein sequence ID" value="AJB42317.1"/>
    <property type="molecule type" value="Genomic_DNA"/>
</dbReference>
<evidence type="ECO:0000256" key="1">
    <source>
        <dbReference type="ARBA" id="ARBA00004141"/>
    </source>
</evidence>
<dbReference type="GeneID" id="16572832"/>
<dbReference type="InterPro" id="IPR035906">
    <property type="entry name" value="MetI-like_sf"/>
</dbReference>
<feature type="transmembrane region" description="Helical" evidence="5">
    <location>
        <begin position="297"/>
        <end position="319"/>
    </location>
</feature>
<protein>
    <submittedName>
        <fullName evidence="7">ABC transporter, permease protein</fullName>
    </submittedName>
</protein>
<dbReference type="GO" id="GO:0005886">
    <property type="term" value="C:plasma membrane"/>
    <property type="evidence" value="ECO:0007669"/>
    <property type="project" value="UniProtKB-SubCell"/>
</dbReference>
<dbReference type="CDD" id="cd06261">
    <property type="entry name" value="TM_PBP2"/>
    <property type="match status" value="2"/>
</dbReference>
<feature type="domain" description="ABC transmembrane type-1" evidence="6">
    <location>
        <begin position="10"/>
        <end position="202"/>
    </location>
</feature>
<evidence type="ECO:0000313" key="7">
    <source>
        <dbReference type="EMBL" id="AJB42317.1"/>
    </source>
</evidence>
<keyword evidence="5" id="KW-0813">Transport</keyword>
<accession>A0A3G1A9F4</accession>
<reference evidence="8" key="1">
    <citation type="book" date="2010" name="EXTREMOPHILES" publisher="0:0-0">
        <title>Complete genome sequences of ten hyperthermophilic archaea reveal their metabolic capabilities and possible ecological roles.</title>
        <editorList>
            <person name="?"/>
        </editorList>
        <authorList>
            <person name="Ravin N.V."/>
            <person name="Mardanov A.V."/>
            <person name="Bonch-Osmolovskaya E.A."/>
            <person name="Skryabin K.G."/>
        </authorList>
    </citation>
    <scope>NUCLEOTIDE SEQUENCE [LARGE SCALE GENOMIC DNA]</scope>
    <source>
        <strain evidence="8">1505</strain>
    </source>
</reference>
<feature type="transmembrane region" description="Helical" evidence="5">
    <location>
        <begin position="82"/>
        <end position="102"/>
    </location>
</feature>
<dbReference type="RefSeq" id="WP_020961880.1">
    <property type="nucleotide sequence ID" value="NZ_CP007493.1"/>
</dbReference>
<evidence type="ECO:0000313" key="8">
    <source>
        <dbReference type="Proteomes" id="UP000266720"/>
    </source>
</evidence>
<keyword evidence="3 5" id="KW-1133">Transmembrane helix</keyword>
<evidence type="ECO:0000256" key="3">
    <source>
        <dbReference type="ARBA" id="ARBA00022989"/>
    </source>
</evidence>
<dbReference type="KEGG" id="tcb:TCARB_1271"/>
<feature type="transmembrane region" description="Helical" evidence="5">
    <location>
        <begin position="403"/>
        <end position="425"/>
    </location>
</feature>
<keyword evidence="2 5" id="KW-0812">Transmembrane</keyword>
<feature type="transmembrane region" description="Helical" evidence="5">
    <location>
        <begin position="253"/>
        <end position="271"/>
    </location>
</feature>